<name>A0A0P8YE44_9CLOT</name>
<dbReference type="RefSeq" id="WP_054873841.1">
    <property type="nucleotide sequence ID" value="NZ_LKET01000021.1"/>
</dbReference>
<dbReference type="InterPro" id="IPR017969">
    <property type="entry name" value="Heavy-metal-associated_CS"/>
</dbReference>
<evidence type="ECO:0000313" key="4">
    <source>
        <dbReference type="EMBL" id="KPU45492.1"/>
    </source>
</evidence>
<gene>
    <name evidence="4" type="primary">copA_2</name>
    <name evidence="4" type="ORF">OXPF_07250</name>
</gene>
<feature type="transmembrane region" description="Helical" evidence="2">
    <location>
        <begin position="300"/>
        <end position="321"/>
    </location>
</feature>
<dbReference type="PROSITE" id="PS01047">
    <property type="entry name" value="HMA_1"/>
    <property type="match status" value="1"/>
</dbReference>
<feature type="transmembrane region" description="Helical" evidence="2">
    <location>
        <begin position="188"/>
        <end position="211"/>
    </location>
</feature>
<dbReference type="PATRIC" id="fig|36849.3.peg.776"/>
<keyword evidence="4" id="KW-0378">Hydrolase</keyword>
<dbReference type="Pfam" id="PF13386">
    <property type="entry name" value="DsbD_2"/>
    <property type="match status" value="1"/>
</dbReference>
<dbReference type="AlphaFoldDB" id="A0A0P8YE44"/>
<dbReference type="Gene3D" id="3.30.70.100">
    <property type="match status" value="1"/>
</dbReference>
<evidence type="ECO:0000256" key="2">
    <source>
        <dbReference type="SAM" id="Phobius"/>
    </source>
</evidence>
<dbReference type="FunFam" id="3.30.70.100:FF:000001">
    <property type="entry name" value="ATPase copper transporting beta"/>
    <property type="match status" value="1"/>
</dbReference>
<protein>
    <submittedName>
        <fullName evidence="4">Copper-exporting P-type ATPase A</fullName>
        <ecNumber evidence="4">3.6.3.54</ecNumber>
    </submittedName>
</protein>
<keyword evidence="1" id="KW-0479">Metal-binding</keyword>
<comment type="caution">
    <text evidence="4">The sequence shown here is derived from an EMBL/GenBank/DDBJ whole genome shotgun (WGS) entry which is preliminary data.</text>
</comment>
<dbReference type="Gene3D" id="2.60.40.420">
    <property type="entry name" value="Cupredoxins - blue copper proteins"/>
    <property type="match status" value="1"/>
</dbReference>
<dbReference type="InterPro" id="IPR036163">
    <property type="entry name" value="HMA_dom_sf"/>
</dbReference>
<dbReference type="CDD" id="cd00371">
    <property type="entry name" value="HMA"/>
    <property type="match status" value="1"/>
</dbReference>
<feature type="transmembrane region" description="Helical" evidence="2">
    <location>
        <begin position="265"/>
        <end position="288"/>
    </location>
</feature>
<dbReference type="Proteomes" id="UP000050326">
    <property type="component" value="Unassembled WGS sequence"/>
</dbReference>
<evidence type="ECO:0000313" key="5">
    <source>
        <dbReference type="Proteomes" id="UP000050326"/>
    </source>
</evidence>
<proteinExistence type="predicted"/>
<accession>A0A0P8YE44</accession>
<dbReference type="SUPFAM" id="SSF55008">
    <property type="entry name" value="HMA, heavy metal-associated domain"/>
    <property type="match status" value="1"/>
</dbReference>
<feature type="transmembrane region" description="Helical" evidence="2">
    <location>
        <begin position="77"/>
        <end position="95"/>
    </location>
</feature>
<reference evidence="4 5" key="1">
    <citation type="submission" date="2015-09" db="EMBL/GenBank/DDBJ databases">
        <title>Genome sequence of Oxobacter pfennigii DSM 3222.</title>
        <authorList>
            <person name="Poehlein A."/>
            <person name="Bengelsdorf F.R."/>
            <person name="Schiel-Bengelsdorf B."/>
            <person name="Duerre P."/>
            <person name="Daniel R."/>
        </authorList>
    </citation>
    <scope>NUCLEOTIDE SEQUENCE [LARGE SCALE GENOMIC DNA]</scope>
    <source>
        <strain evidence="4 5">DSM 3222</strain>
    </source>
</reference>
<dbReference type="PROSITE" id="PS50846">
    <property type="entry name" value="HMA_2"/>
    <property type="match status" value="1"/>
</dbReference>
<sequence length="591" mass="64476">MSMKKEVIKVYNMTCTSCENRVENAIKKLDGVVSVKANYADEEAWVEYDADLCDINLIKNAIQKAGYSTKDSAIDKIFGVLIIAAAVIILSQYTGRFDMSSKLNENTTFFILFVVGLLTSIHCVGMCGGIMLSQTLSSSDTAFINGSKFQALKPALLYNTGRVISYTILGMVVGAIGSVLSVSPAVKAGIMIFAGVFMIIMGFNMYGFSWFRKISIKLPLTSFSFKNKANTPFIVGLLNGFMPCGPLQTMQLYALGSGSFIKGGLSMFIFALGTVPLMLFFGAVAGFLSKEYSKRILKFSGILIIVLGFIMSNRGLALAGVNINPLQIIQSQDQNSNTPASKAELKDGIQVVKTAATYYGYEPAVIYVQKGIPVKWTVEGQQITSCNNAIIIPSLRIQKEIKKGENIIEFTPGDNDINYSCWMGMIRGVIRVVDDLEAVDIKNADSSIDSSSNIQSQPAPSIYGDDISQIKSERLVKKALVSGNNQTVDIKGIGYEFDPLILVVNKDIPVKISVDLSQFDNYVGSFKIISGSTGDTVTSFTGIKSLTSFEYNFSESGIYGIFKDNGIQALIMVVDDLENTDIEEIRTEFIR</sequence>
<dbReference type="PANTHER" id="PTHR42208:SF1">
    <property type="entry name" value="HEAVY METAL TRANSPORTER"/>
    <property type="match status" value="1"/>
</dbReference>
<dbReference type="Pfam" id="PF00403">
    <property type="entry name" value="HMA"/>
    <property type="match status" value="1"/>
</dbReference>
<organism evidence="4 5">
    <name type="scientific">Oxobacter pfennigii</name>
    <dbReference type="NCBI Taxonomy" id="36849"/>
    <lineage>
        <taxon>Bacteria</taxon>
        <taxon>Bacillati</taxon>
        <taxon>Bacillota</taxon>
        <taxon>Clostridia</taxon>
        <taxon>Eubacteriales</taxon>
        <taxon>Clostridiaceae</taxon>
        <taxon>Oxobacter</taxon>
    </lineage>
</organism>
<keyword evidence="2" id="KW-0812">Transmembrane</keyword>
<evidence type="ECO:0000256" key="1">
    <source>
        <dbReference type="ARBA" id="ARBA00022723"/>
    </source>
</evidence>
<dbReference type="STRING" id="36849.OXPF_07250"/>
<dbReference type="EC" id="3.6.3.54" evidence="4"/>
<dbReference type="InterPro" id="IPR006121">
    <property type="entry name" value="HMA_dom"/>
</dbReference>
<dbReference type="InterPro" id="IPR039447">
    <property type="entry name" value="UreH-like_TM_dom"/>
</dbReference>
<dbReference type="InterPro" id="IPR008972">
    <property type="entry name" value="Cupredoxin"/>
</dbReference>
<keyword evidence="5" id="KW-1185">Reference proteome</keyword>
<dbReference type="OrthoDB" id="9800141at2"/>
<dbReference type="GO" id="GO:0046872">
    <property type="term" value="F:metal ion binding"/>
    <property type="evidence" value="ECO:0007669"/>
    <property type="project" value="UniProtKB-KW"/>
</dbReference>
<feature type="transmembrane region" description="Helical" evidence="2">
    <location>
        <begin position="107"/>
        <end position="132"/>
    </location>
</feature>
<feature type="domain" description="HMA" evidence="3">
    <location>
        <begin position="4"/>
        <end position="70"/>
    </location>
</feature>
<keyword evidence="2" id="KW-1133">Transmembrane helix</keyword>
<evidence type="ECO:0000259" key="3">
    <source>
        <dbReference type="PROSITE" id="PS50846"/>
    </source>
</evidence>
<keyword evidence="2" id="KW-0472">Membrane</keyword>
<feature type="transmembrane region" description="Helical" evidence="2">
    <location>
        <begin position="232"/>
        <end position="253"/>
    </location>
</feature>
<dbReference type="PANTHER" id="PTHR42208">
    <property type="entry name" value="HEAVY METAL TRANSPORTER-RELATED"/>
    <property type="match status" value="1"/>
</dbReference>
<feature type="transmembrane region" description="Helical" evidence="2">
    <location>
        <begin position="163"/>
        <end position="182"/>
    </location>
</feature>
<dbReference type="GO" id="GO:0016787">
    <property type="term" value="F:hydrolase activity"/>
    <property type="evidence" value="ECO:0007669"/>
    <property type="project" value="UniProtKB-KW"/>
</dbReference>
<dbReference type="EMBL" id="LKET01000021">
    <property type="protein sequence ID" value="KPU45492.1"/>
    <property type="molecule type" value="Genomic_DNA"/>
</dbReference>